<keyword evidence="2" id="KW-0472">Membrane</keyword>
<keyword evidence="4" id="KW-1185">Reference proteome</keyword>
<reference evidence="3" key="3">
    <citation type="submission" date="2015-04" db="UniProtKB">
        <authorList>
            <consortium name="EnsemblPlants"/>
        </authorList>
    </citation>
    <scope>IDENTIFICATION</scope>
</reference>
<dbReference type="Proteomes" id="UP000032180">
    <property type="component" value="Chromosome 12"/>
</dbReference>
<dbReference type="HOGENOM" id="CLU_1596879_0_0_1"/>
<proteinExistence type="predicted"/>
<dbReference type="AlphaFoldDB" id="A0A0D9XZ12"/>
<name>A0A0D9XZ12_9ORYZ</name>
<keyword evidence="2" id="KW-0812">Transmembrane</keyword>
<evidence type="ECO:0000256" key="1">
    <source>
        <dbReference type="SAM" id="MobiDB-lite"/>
    </source>
</evidence>
<accession>A0A0D9XZ12</accession>
<feature type="transmembrane region" description="Helical" evidence="2">
    <location>
        <begin position="16"/>
        <end position="37"/>
    </location>
</feature>
<evidence type="ECO:0000256" key="2">
    <source>
        <dbReference type="SAM" id="Phobius"/>
    </source>
</evidence>
<dbReference type="EnsemblPlants" id="LPERR12G09060.1">
    <property type="protein sequence ID" value="LPERR12G09060.1"/>
    <property type="gene ID" value="LPERR12G09060"/>
</dbReference>
<evidence type="ECO:0000313" key="4">
    <source>
        <dbReference type="Proteomes" id="UP000032180"/>
    </source>
</evidence>
<organism evidence="3 4">
    <name type="scientific">Leersia perrieri</name>
    <dbReference type="NCBI Taxonomy" id="77586"/>
    <lineage>
        <taxon>Eukaryota</taxon>
        <taxon>Viridiplantae</taxon>
        <taxon>Streptophyta</taxon>
        <taxon>Embryophyta</taxon>
        <taxon>Tracheophyta</taxon>
        <taxon>Spermatophyta</taxon>
        <taxon>Magnoliopsida</taxon>
        <taxon>Liliopsida</taxon>
        <taxon>Poales</taxon>
        <taxon>Poaceae</taxon>
        <taxon>BOP clade</taxon>
        <taxon>Oryzoideae</taxon>
        <taxon>Oryzeae</taxon>
        <taxon>Oryzinae</taxon>
        <taxon>Leersia</taxon>
    </lineage>
</organism>
<feature type="region of interest" description="Disordered" evidence="1">
    <location>
        <begin position="108"/>
        <end position="167"/>
    </location>
</feature>
<keyword evidence="2" id="KW-1133">Transmembrane helix</keyword>
<evidence type="ECO:0000313" key="3">
    <source>
        <dbReference type="EnsemblPlants" id="LPERR12G09060.1"/>
    </source>
</evidence>
<reference evidence="3 4" key="1">
    <citation type="submission" date="2012-08" db="EMBL/GenBank/DDBJ databases">
        <title>Oryza genome evolution.</title>
        <authorList>
            <person name="Wing R.A."/>
        </authorList>
    </citation>
    <scope>NUCLEOTIDE SEQUENCE</scope>
</reference>
<protein>
    <submittedName>
        <fullName evidence="3">Uncharacterized protein</fullName>
    </submittedName>
</protein>
<feature type="compositionally biased region" description="Basic and acidic residues" evidence="1">
    <location>
        <begin position="126"/>
        <end position="143"/>
    </location>
</feature>
<sequence length="167" mass="19021">MSSSKRDDTPPLNESLMFLCLKAWRCLCASVVICVGLSSRTTTLTPMAEGFASAKSTSMTRQRITDGTTISGLTKNRVRKTRDTSTTRFTRTTNTFCIWSVMRKSRSNRRRDEGSYRRRCVGTRSSGEREEAEAREADRERKRERIHRAKAAGPEAIRKGKYPRCTQ</sequence>
<dbReference type="Gramene" id="LPERR12G09060.1">
    <property type="protein sequence ID" value="LPERR12G09060.1"/>
    <property type="gene ID" value="LPERR12G09060"/>
</dbReference>
<reference evidence="4" key="2">
    <citation type="submission" date="2013-12" db="EMBL/GenBank/DDBJ databases">
        <authorList>
            <person name="Yu Y."/>
            <person name="Lee S."/>
            <person name="de Baynast K."/>
            <person name="Wissotski M."/>
            <person name="Liu L."/>
            <person name="Talag J."/>
            <person name="Goicoechea J."/>
            <person name="Angelova A."/>
            <person name="Jetty R."/>
            <person name="Kudrna D."/>
            <person name="Golser W."/>
            <person name="Rivera L."/>
            <person name="Zhang J."/>
            <person name="Wing R."/>
        </authorList>
    </citation>
    <scope>NUCLEOTIDE SEQUENCE</scope>
</reference>